<name>A0A556QSJ6_9BACT</name>
<reference evidence="1 2" key="1">
    <citation type="submission" date="2019-07" db="EMBL/GenBank/DDBJ databases">
        <title>Description of 53C-WASEF.</title>
        <authorList>
            <person name="Pitt A."/>
            <person name="Hahn M.W."/>
        </authorList>
    </citation>
    <scope>NUCLEOTIDE SEQUENCE [LARGE SCALE GENOMIC DNA]</scope>
    <source>
        <strain evidence="1 2">53C-WASEF</strain>
    </source>
</reference>
<dbReference type="RefSeq" id="WP_144230130.1">
    <property type="nucleotide sequence ID" value="NZ_CBCRVV010000012.1"/>
</dbReference>
<dbReference type="Gene3D" id="2.130.10.10">
    <property type="entry name" value="YVTN repeat-like/Quinoprotein amine dehydrogenase"/>
    <property type="match status" value="1"/>
</dbReference>
<accession>A0A556QSJ6</accession>
<evidence type="ECO:0008006" key="3">
    <source>
        <dbReference type="Google" id="ProtNLM"/>
    </source>
</evidence>
<dbReference type="SUPFAM" id="SSF82171">
    <property type="entry name" value="DPP6 N-terminal domain-like"/>
    <property type="match status" value="1"/>
</dbReference>
<evidence type="ECO:0000313" key="1">
    <source>
        <dbReference type="EMBL" id="TSJ79589.1"/>
    </source>
</evidence>
<protein>
    <recommendedName>
        <fullName evidence="3">Oligogalacturonate lyase domain-containing protein</fullName>
    </recommendedName>
</protein>
<sequence length="349" mass="38792">MDAIPVTQFSDFEYLTYPHSNGWVDNGAGLILARRGPTMTAFVRHDVASGQATVLAEVSHAKNDARCVYFDVAENVLACLSELTLFTLDLGNASAKPHAVFTFPADTKYCELCSLHPEGTHVLVHAHFEGRHRCWEFSLSDDTHKELWSSEWYANHFHYVPHNPSLIGFSHEGPAHEIADRAWVFTAGSPETARCVFDLSHLPVEKRLNIGHELWAHHADTGLAVAYVGSKGRPRGLYEIYADGRPARLVSEGDRDWHSNISRDGTMAVTDTSAPLDRPEIEFSPADAGSDIVLIDMATGARRVIAHTLSTPHHPAHPHPTFSPDGQWVYFNQSEPGNQRYRVCRVKIA</sequence>
<proteinExistence type="predicted"/>
<dbReference type="Proteomes" id="UP000315648">
    <property type="component" value="Unassembled WGS sequence"/>
</dbReference>
<dbReference type="InterPro" id="IPR015943">
    <property type="entry name" value="WD40/YVTN_repeat-like_dom_sf"/>
</dbReference>
<evidence type="ECO:0000313" key="2">
    <source>
        <dbReference type="Proteomes" id="UP000315648"/>
    </source>
</evidence>
<comment type="caution">
    <text evidence="1">The sequence shown here is derived from an EMBL/GenBank/DDBJ whole genome shotgun (WGS) entry which is preliminary data.</text>
</comment>
<organism evidence="1 2">
    <name type="scientific">Rariglobus hedericola</name>
    <dbReference type="NCBI Taxonomy" id="2597822"/>
    <lineage>
        <taxon>Bacteria</taxon>
        <taxon>Pseudomonadati</taxon>
        <taxon>Verrucomicrobiota</taxon>
        <taxon>Opitutia</taxon>
        <taxon>Opitutales</taxon>
        <taxon>Opitutaceae</taxon>
        <taxon>Rariglobus</taxon>
    </lineage>
</organism>
<dbReference type="AlphaFoldDB" id="A0A556QSJ6"/>
<dbReference type="EMBL" id="VMBG01000001">
    <property type="protein sequence ID" value="TSJ79589.1"/>
    <property type="molecule type" value="Genomic_DNA"/>
</dbReference>
<dbReference type="OrthoDB" id="8432779at2"/>
<keyword evidence="2" id="KW-1185">Reference proteome</keyword>
<gene>
    <name evidence="1" type="ORF">FPL22_09975</name>
</gene>